<reference evidence="2 3" key="1">
    <citation type="submission" date="2019-07" db="EMBL/GenBank/DDBJ databases">
        <authorList>
            <person name="Hibberd C M."/>
            <person name="Gehrig L. J."/>
            <person name="Chang H.-W."/>
            <person name="Venkatesh S."/>
        </authorList>
    </citation>
    <scope>NUCLEOTIDE SEQUENCE [LARGE SCALE GENOMIC DNA]</scope>
    <source>
        <strain evidence="2">Dorea_longicatena_SSTS_Bg7063</strain>
    </source>
</reference>
<organism evidence="2 3">
    <name type="scientific">Dorea longicatena</name>
    <dbReference type="NCBI Taxonomy" id="88431"/>
    <lineage>
        <taxon>Bacteria</taxon>
        <taxon>Bacillati</taxon>
        <taxon>Bacillota</taxon>
        <taxon>Clostridia</taxon>
        <taxon>Lachnospirales</taxon>
        <taxon>Lachnospiraceae</taxon>
        <taxon>Dorea</taxon>
    </lineage>
</organism>
<sequence>MKMVDEKKHISKKEKIEMSVSIVLYTISLVLAQLPWFVLKGKRYNLYSAYFHVKRYGTSGLSEAGASIWTGNLLLLKIPLIVFGLYGLCSVAYIIQ</sequence>
<feature type="transmembrane region" description="Helical" evidence="1">
    <location>
        <begin position="74"/>
        <end position="95"/>
    </location>
</feature>
<evidence type="ECO:0000313" key="2">
    <source>
        <dbReference type="EMBL" id="VUX01556.1"/>
    </source>
</evidence>
<name>A0A564T2H8_9FIRM</name>
<proteinExistence type="predicted"/>
<evidence type="ECO:0000256" key="1">
    <source>
        <dbReference type="SAM" id="Phobius"/>
    </source>
</evidence>
<dbReference type="EMBL" id="CABHNM010000029">
    <property type="protein sequence ID" value="VUX01556.1"/>
    <property type="molecule type" value="Genomic_DNA"/>
</dbReference>
<dbReference type="AlphaFoldDB" id="A0A564T2H8"/>
<keyword evidence="1" id="KW-0812">Transmembrane</keyword>
<dbReference type="RefSeq" id="WP_144100222.1">
    <property type="nucleotide sequence ID" value="NZ_CABHNM010000029.1"/>
</dbReference>
<protein>
    <submittedName>
        <fullName evidence="2">Uncharacterized protein</fullName>
    </submittedName>
</protein>
<keyword evidence="1" id="KW-0472">Membrane</keyword>
<feature type="transmembrane region" description="Helical" evidence="1">
    <location>
        <begin position="20"/>
        <end position="39"/>
    </location>
</feature>
<evidence type="ECO:0000313" key="3">
    <source>
        <dbReference type="Proteomes" id="UP000398619"/>
    </source>
</evidence>
<gene>
    <name evidence="2" type="ORF">DLSSTS7063_01200</name>
</gene>
<dbReference type="Proteomes" id="UP000398619">
    <property type="component" value="Unassembled WGS sequence"/>
</dbReference>
<keyword evidence="1" id="KW-1133">Transmembrane helix</keyword>
<accession>A0A564T2H8</accession>